<evidence type="ECO:0000259" key="7">
    <source>
        <dbReference type="Pfam" id="PF00700"/>
    </source>
</evidence>
<dbReference type="Pfam" id="PF21158">
    <property type="entry name" value="flgK_1st_1"/>
    <property type="match status" value="1"/>
</dbReference>
<feature type="compositionally biased region" description="Polar residues" evidence="5">
    <location>
        <begin position="30"/>
        <end position="41"/>
    </location>
</feature>
<evidence type="ECO:0000256" key="2">
    <source>
        <dbReference type="ARBA" id="ARBA00004613"/>
    </source>
</evidence>
<evidence type="ECO:0000313" key="9">
    <source>
        <dbReference type="EMBL" id="MDT8999316.1"/>
    </source>
</evidence>
<dbReference type="Pfam" id="PF00669">
    <property type="entry name" value="Flagellin_N"/>
    <property type="match status" value="1"/>
</dbReference>
<evidence type="ECO:0000256" key="1">
    <source>
        <dbReference type="ARBA" id="ARBA00004365"/>
    </source>
</evidence>
<feature type="domain" description="Flagellar hook-associated protein 1 D2-like" evidence="8">
    <location>
        <begin position="211"/>
        <end position="282"/>
    </location>
</feature>
<dbReference type="RefSeq" id="WP_315649804.1">
    <property type="nucleotide sequence ID" value="NZ_JAVXZY010000002.1"/>
</dbReference>
<reference evidence="9" key="1">
    <citation type="submission" date="2023-09" db="EMBL/GenBank/DDBJ databases">
        <title>Paucibacter sp. APW11 Genome sequencing and assembly.</title>
        <authorList>
            <person name="Kim I."/>
        </authorList>
    </citation>
    <scope>NUCLEOTIDE SEQUENCE</scope>
    <source>
        <strain evidence="9">APW11</strain>
    </source>
</reference>
<gene>
    <name evidence="9" type="primary">flgL</name>
    <name evidence="9" type="ORF">RQP53_08570</name>
</gene>
<name>A0ABU3P9R8_9BURK</name>
<dbReference type="InterPro" id="IPR049119">
    <property type="entry name" value="FlgK_D2-like"/>
</dbReference>
<dbReference type="Proteomes" id="UP001246372">
    <property type="component" value="Unassembled WGS sequence"/>
</dbReference>
<keyword evidence="9" id="KW-0966">Cell projection</keyword>
<protein>
    <submittedName>
        <fullName evidence="9">Flagellar hook-associated protein FlgL</fullName>
    </submittedName>
</protein>
<dbReference type="Gene3D" id="1.20.1330.10">
    <property type="entry name" value="f41 fragment of flagellin, N-terminal domain"/>
    <property type="match status" value="1"/>
</dbReference>
<dbReference type="InterPro" id="IPR013384">
    <property type="entry name" value="Flagell_FlgL"/>
</dbReference>
<dbReference type="PANTHER" id="PTHR42792">
    <property type="entry name" value="FLAGELLIN"/>
    <property type="match status" value="1"/>
</dbReference>
<dbReference type="PRINTS" id="PR00207">
    <property type="entry name" value="FLAGELLIN"/>
</dbReference>
<evidence type="ECO:0000313" key="10">
    <source>
        <dbReference type="Proteomes" id="UP001246372"/>
    </source>
</evidence>
<proteinExistence type="inferred from homology"/>
<organism evidence="9 10">
    <name type="scientific">Roseateles aquae</name>
    <dbReference type="NCBI Taxonomy" id="3077235"/>
    <lineage>
        <taxon>Bacteria</taxon>
        <taxon>Pseudomonadati</taxon>
        <taxon>Pseudomonadota</taxon>
        <taxon>Betaproteobacteria</taxon>
        <taxon>Burkholderiales</taxon>
        <taxon>Sphaerotilaceae</taxon>
        <taxon>Roseateles</taxon>
    </lineage>
</organism>
<feature type="domain" description="Flagellin N-terminal" evidence="6">
    <location>
        <begin position="5"/>
        <end position="139"/>
    </location>
</feature>
<dbReference type="SUPFAM" id="SSF64518">
    <property type="entry name" value="Phase 1 flagellin"/>
    <property type="match status" value="1"/>
</dbReference>
<evidence type="ECO:0000259" key="8">
    <source>
        <dbReference type="Pfam" id="PF21158"/>
    </source>
</evidence>
<keyword evidence="9" id="KW-0969">Cilium</keyword>
<dbReference type="InterPro" id="IPR001029">
    <property type="entry name" value="Flagellin_N"/>
</dbReference>
<comment type="subcellular location">
    <subcellularLocation>
        <location evidence="1">Bacterial flagellum</location>
    </subcellularLocation>
    <subcellularLocation>
        <location evidence="2">Secreted</location>
    </subcellularLocation>
</comment>
<feature type="region of interest" description="Disordered" evidence="5">
    <location>
        <begin position="30"/>
        <end position="51"/>
    </location>
</feature>
<dbReference type="NCBIfam" id="TIGR02550">
    <property type="entry name" value="flagell_flgL"/>
    <property type="match status" value="1"/>
</dbReference>
<accession>A0ABU3P9R8</accession>
<dbReference type="InterPro" id="IPR046358">
    <property type="entry name" value="Flagellin_C"/>
</dbReference>
<evidence type="ECO:0000256" key="3">
    <source>
        <dbReference type="ARBA" id="ARBA00005709"/>
    </source>
</evidence>
<comment type="similarity">
    <text evidence="3">Belongs to the bacterial flagellin family.</text>
</comment>
<sequence length="403" mass="42807">MRLSTANMFDASIANLQQRQELMQNAQQRLTSGKRVQTASDDPTGAARAERAGTAIGRVEANQRALDASRNGMTLSEGALGDANEILQQVRETMVSAGNSSYSDSERRGLASKIAELRNQLLSIANRPDGAGGYLFSGQGSSSPPFLDSAAGVRFNGVPGAIQTGNVDNFPLTVDGRQAWEQARTGNGSFVTGPLPNSITGASNKAWIDIGQVTDPSLLTGNAYKIDISGTAPAATYNVTNTTTGAPVASGPYLSGQAIQFDGISMAISGPAADGDAFDVQPSTSDLKIFDVLDKAVADLRTPNRSRNDITQSNALTLRDIDSAMNGLQNVRSQVGERLNNLDGTESRMASLKQYNQAEKSAAEDLDMTQGISDFQNQQTGYDAALKTYSMVQRMNLFQYLNP</sequence>
<evidence type="ECO:0000259" key="6">
    <source>
        <dbReference type="Pfam" id="PF00669"/>
    </source>
</evidence>
<evidence type="ECO:0000256" key="5">
    <source>
        <dbReference type="SAM" id="MobiDB-lite"/>
    </source>
</evidence>
<dbReference type="EMBL" id="JAVXZY010000002">
    <property type="protein sequence ID" value="MDT8999316.1"/>
    <property type="molecule type" value="Genomic_DNA"/>
</dbReference>
<dbReference type="Pfam" id="PF00700">
    <property type="entry name" value="Flagellin_C"/>
    <property type="match status" value="1"/>
</dbReference>
<dbReference type="PANTHER" id="PTHR42792:SF1">
    <property type="entry name" value="FLAGELLAR HOOK-ASSOCIATED PROTEIN 3"/>
    <property type="match status" value="1"/>
</dbReference>
<keyword evidence="10" id="KW-1185">Reference proteome</keyword>
<feature type="domain" description="Flagellin C-terminal" evidence="7">
    <location>
        <begin position="320"/>
        <end position="401"/>
    </location>
</feature>
<evidence type="ECO:0000256" key="4">
    <source>
        <dbReference type="ARBA" id="ARBA00023143"/>
    </source>
</evidence>
<keyword evidence="4" id="KW-0975">Bacterial flagellum</keyword>
<keyword evidence="9" id="KW-0282">Flagellum</keyword>
<dbReference type="InterPro" id="IPR001492">
    <property type="entry name" value="Flagellin"/>
</dbReference>
<comment type="caution">
    <text evidence="9">The sequence shown here is derived from an EMBL/GenBank/DDBJ whole genome shotgun (WGS) entry which is preliminary data.</text>
</comment>